<evidence type="ECO:0000256" key="3">
    <source>
        <dbReference type="ARBA" id="ARBA00022857"/>
    </source>
</evidence>
<organism evidence="9 10">
    <name type="scientific">Rhodoferax koreensis</name>
    <dbReference type="NCBI Taxonomy" id="1842727"/>
    <lineage>
        <taxon>Bacteria</taxon>
        <taxon>Pseudomonadati</taxon>
        <taxon>Pseudomonadota</taxon>
        <taxon>Betaproteobacteria</taxon>
        <taxon>Burkholderiales</taxon>
        <taxon>Comamonadaceae</taxon>
        <taxon>Rhodoferax</taxon>
    </lineage>
</organism>
<dbReference type="KEGG" id="rhy:RD110_02340"/>
<dbReference type="RefSeq" id="WP_076196333.1">
    <property type="nucleotide sequence ID" value="NZ_CP019236.1"/>
</dbReference>
<dbReference type="GO" id="GO:0016639">
    <property type="term" value="F:oxidoreductase activity, acting on the CH-NH2 group of donors, NAD or NADP as acceptor"/>
    <property type="evidence" value="ECO:0007669"/>
    <property type="project" value="UniProtKB-UniRule"/>
</dbReference>
<keyword evidence="3 6" id="KW-0521">NADP</keyword>
<dbReference type="Gene3D" id="3.30.360.10">
    <property type="entry name" value="Dihydrodipicolinate Reductase, domain 2"/>
    <property type="match status" value="1"/>
</dbReference>
<dbReference type="Pfam" id="PF01958">
    <property type="entry name" value="Asp_DH_C"/>
    <property type="match status" value="1"/>
</dbReference>
<dbReference type="Pfam" id="PF03447">
    <property type="entry name" value="NAD_binding_3"/>
    <property type="match status" value="1"/>
</dbReference>
<evidence type="ECO:0000259" key="8">
    <source>
        <dbReference type="Pfam" id="PF03447"/>
    </source>
</evidence>
<dbReference type="GO" id="GO:0033735">
    <property type="term" value="F:aspartate dehydrogenase [NAD(P)+] activity"/>
    <property type="evidence" value="ECO:0007669"/>
    <property type="project" value="UniProtKB-EC"/>
</dbReference>
<evidence type="ECO:0000256" key="2">
    <source>
        <dbReference type="ARBA" id="ARBA00022642"/>
    </source>
</evidence>
<evidence type="ECO:0000259" key="7">
    <source>
        <dbReference type="Pfam" id="PF01958"/>
    </source>
</evidence>
<dbReference type="NCBIfam" id="NF009829">
    <property type="entry name" value="PRK13303.1-4"/>
    <property type="match status" value="1"/>
</dbReference>
<keyword evidence="5 6" id="KW-0520">NAD</keyword>
<feature type="binding site" evidence="6">
    <location>
        <position position="121"/>
    </location>
    <ligand>
        <name>NAD(+)</name>
        <dbReference type="ChEBI" id="CHEBI:57540"/>
    </ligand>
</feature>
<evidence type="ECO:0000256" key="4">
    <source>
        <dbReference type="ARBA" id="ARBA00023002"/>
    </source>
</evidence>
<evidence type="ECO:0000313" key="10">
    <source>
        <dbReference type="Proteomes" id="UP000186609"/>
    </source>
</evidence>
<accession>A0A1P8JR43</accession>
<comment type="catalytic activity">
    <reaction evidence="6">
        <text>L-aspartate + NADP(+) + H2O = oxaloacetate + NH4(+) + NADPH + H(+)</text>
        <dbReference type="Rhea" id="RHEA:11784"/>
        <dbReference type="ChEBI" id="CHEBI:15377"/>
        <dbReference type="ChEBI" id="CHEBI:15378"/>
        <dbReference type="ChEBI" id="CHEBI:16452"/>
        <dbReference type="ChEBI" id="CHEBI:28938"/>
        <dbReference type="ChEBI" id="CHEBI:29991"/>
        <dbReference type="ChEBI" id="CHEBI:57783"/>
        <dbReference type="ChEBI" id="CHEBI:58349"/>
        <dbReference type="EC" id="1.4.1.21"/>
    </reaction>
</comment>
<evidence type="ECO:0000313" key="9">
    <source>
        <dbReference type="EMBL" id="APW36195.1"/>
    </source>
</evidence>
<name>A0A1P8JR43_9BURK</name>
<dbReference type="InterPro" id="IPR005106">
    <property type="entry name" value="Asp/hSer_DH_NAD-bd"/>
</dbReference>
<feature type="binding site" evidence="6">
    <location>
        <position position="187"/>
    </location>
    <ligand>
        <name>NAD(+)</name>
        <dbReference type="ChEBI" id="CHEBI:57540"/>
    </ligand>
</feature>
<dbReference type="NCBIfam" id="NF009827">
    <property type="entry name" value="PRK13303.1-2"/>
    <property type="match status" value="1"/>
</dbReference>
<dbReference type="HAMAP" id="MF_01265">
    <property type="entry name" value="NadX"/>
    <property type="match status" value="1"/>
</dbReference>
<feature type="domain" description="Aspartate dehydrogenase" evidence="7">
    <location>
        <begin position="166"/>
        <end position="252"/>
    </location>
</feature>
<dbReference type="PANTHER" id="PTHR31873">
    <property type="entry name" value="L-ASPARTATE DEHYDROGENASE-RELATED"/>
    <property type="match status" value="1"/>
</dbReference>
<reference evidence="9 10" key="1">
    <citation type="submission" date="2017-01" db="EMBL/GenBank/DDBJ databases">
        <authorList>
            <person name="Mah S.A."/>
            <person name="Swanson W.J."/>
            <person name="Moy G.W."/>
            <person name="Vacquier V.D."/>
        </authorList>
    </citation>
    <scope>NUCLEOTIDE SEQUENCE [LARGE SCALE GENOMIC DNA]</scope>
    <source>
        <strain evidence="9 10">DCY110</strain>
    </source>
</reference>
<dbReference type="STRING" id="1842727.RD110_02340"/>
<proteinExistence type="inferred from homology"/>
<dbReference type="GO" id="GO:0050661">
    <property type="term" value="F:NADP binding"/>
    <property type="evidence" value="ECO:0007669"/>
    <property type="project" value="UniProtKB-UniRule"/>
</dbReference>
<keyword evidence="2 6" id="KW-0662">Pyridine nucleotide biosynthesis</keyword>
<evidence type="ECO:0000256" key="6">
    <source>
        <dbReference type="HAMAP-Rule" id="MF_01265"/>
    </source>
</evidence>
<dbReference type="EC" id="1.4.1.21" evidence="6"/>
<dbReference type="InterPro" id="IPR011182">
    <property type="entry name" value="L-Asp_DH"/>
</dbReference>
<dbReference type="UniPathway" id="UPA00253">
    <property type="reaction ID" value="UER00456"/>
</dbReference>
<comment type="function">
    <text evidence="6">Specifically catalyzes the NAD or NADP-dependent dehydrogenation of L-aspartate to iminoaspartate.</text>
</comment>
<dbReference type="InterPro" id="IPR036291">
    <property type="entry name" value="NAD(P)-bd_dom_sf"/>
</dbReference>
<dbReference type="GO" id="GO:0051287">
    <property type="term" value="F:NAD binding"/>
    <property type="evidence" value="ECO:0007669"/>
    <property type="project" value="UniProtKB-UniRule"/>
</dbReference>
<dbReference type="NCBIfam" id="NF009828">
    <property type="entry name" value="PRK13303.1-3"/>
    <property type="match status" value="1"/>
</dbReference>
<feature type="domain" description="Aspartate/homoserine dehydrogenase NAD-binding" evidence="8">
    <location>
        <begin position="9"/>
        <end position="118"/>
    </location>
</feature>
<dbReference type="EMBL" id="CP019236">
    <property type="protein sequence ID" value="APW36195.1"/>
    <property type="molecule type" value="Genomic_DNA"/>
</dbReference>
<protein>
    <recommendedName>
        <fullName evidence="6">L-aspartate dehydrogenase</fullName>
        <ecNumber evidence="6">1.4.1.21</ecNumber>
    </recommendedName>
</protein>
<dbReference type="SUPFAM" id="SSF51735">
    <property type="entry name" value="NAD(P)-binding Rossmann-fold domains"/>
    <property type="match status" value="1"/>
</dbReference>
<comment type="similarity">
    <text evidence="1 6">Belongs to the L-aspartate dehydrogenase family.</text>
</comment>
<comment type="catalytic activity">
    <reaction evidence="6">
        <text>L-aspartate + NAD(+) + H2O = oxaloacetate + NH4(+) + NADH + H(+)</text>
        <dbReference type="Rhea" id="RHEA:11788"/>
        <dbReference type="ChEBI" id="CHEBI:15377"/>
        <dbReference type="ChEBI" id="CHEBI:15378"/>
        <dbReference type="ChEBI" id="CHEBI:16452"/>
        <dbReference type="ChEBI" id="CHEBI:28938"/>
        <dbReference type="ChEBI" id="CHEBI:29991"/>
        <dbReference type="ChEBI" id="CHEBI:57540"/>
        <dbReference type="ChEBI" id="CHEBI:57945"/>
        <dbReference type="EC" id="1.4.1.21"/>
    </reaction>
</comment>
<comment type="pathway">
    <text evidence="6">Cofactor biosynthesis; NAD(+) biosynthesis; iminoaspartate from L-aspartate (dehydrogenase route): step 1/1.</text>
</comment>
<dbReference type="Proteomes" id="UP000186609">
    <property type="component" value="Chromosome"/>
</dbReference>
<dbReference type="PIRSF" id="PIRSF005227">
    <property type="entry name" value="Asp_dh_NAD_syn"/>
    <property type="match status" value="1"/>
</dbReference>
<feature type="active site" evidence="6">
    <location>
        <position position="217"/>
    </location>
</feature>
<keyword evidence="4 6" id="KW-0560">Oxidoreductase</keyword>
<sequence>MAQRIVLIGYGAIGQAVRRLLPSTVEVVAVLVRDRAHAAAQAPDMADLLVTSLAEALARRPDLVVECAGHQAVDAFGAEVLGAGIDLLLSSVGSLADATREQRLLDAARRAGRQLMLPAGAIGGIDWLAAARGAGLQRVLYRSRKPPAAWAGSAAEAACDLGALTGAFTFFHGTAREAALKFPRNANVAATVALAGLGFEATEVQMLADPAAEGNVHEIEASSSGGSIALRIVGQPDPRNPRTSVMTAHSLVRSILSRGASLVI</sequence>
<dbReference type="InterPro" id="IPR002811">
    <property type="entry name" value="Asp_DH"/>
</dbReference>
<dbReference type="OrthoDB" id="7056904at2"/>
<gene>
    <name evidence="6" type="primary">nadX</name>
    <name evidence="9" type="ORF">RD110_02340</name>
</gene>
<evidence type="ECO:0000256" key="5">
    <source>
        <dbReference type="ARBA" id="ARBA00023027"/>
    </source>
</evidence>
<keyword evidence="10" id="KW-1185">Reference proteome</keyword>
<dbReference type="PANTHER" id="PTHR31873:SF6">
    <property type="entry name" value="ASPARTATE DEHYDROGENASE DOMAIN-CONTAINING PROTEIN"/>
    <property type="match status" value="1"/>
</dbReference>
<dbReference type="SUPFAM" id="SSF55347">
    <property type="entry name" value="Glyceraldehyde-3-phosphate dehydrogenase-like, C-terminal domain"/>
    <property type="match status" value="1"/>
</dbReference>
<evidence type="ECO:0000256" key="1">
    <source>
        <dbReference type="ARBA" id="ARBA00008331"/>
    </source>
</evidence>
<comment type="miscellaneous">
    <text evidence="6">The iminoaspartate product is unstable in aqueous solution and can decompose to oxaloacetate and ammonia.</text>
</comment>
<dbReference type="Gene3D" id="3.40.50.720">
    <property type="entry name" value="NAD(P)-binding Rossmann-like Domain"/>
    <property type="match status" value="1"/>
</dbReference>
<dbReference type="AlphaFoldDB" id="A0A1P8JR43"/>
<dbReference type="InterPro" id="IPR020626">
    <property type="entry name" value="Asp_DH_prok"/>
</dbReference>
<dbReference type="GO" id="GO:0009435">
    <property type="term" value="P:NAD+ biosynthetic process"/>
    <property type="evidence" value="ECO:0007669"/>
    <property type="project" value="UniProtKB-UniRule"/>
</dbReference>